<comment type="caution">
    <text evidence="1">The sequence shown here is derived from an EMBL/GenBank/DDBJ whole genome shotgun (WGS) entry which is preliminary data.</text>
</comment>
<name>A0ACC2GTC9_DALPE</name>
<dbReference type="Proteomes" id="UP001157502">
    <property type="component" value="Chromosome 9"/>
</dbReference>
<protein>
    <submittedName>
        <fullName evidence="1">Uncharacterized protein</fullName>
    </submittedName>
</protein>
<evidence type="ECO:0000313" key="2">
    <source>
        <dbReference type="Proteomes" id="UP001157502"/>
    </source>
</evidence>
<dbReference type="EMBL" id="CM055736">
    <property type="protein sequence ID" value="KAJ8006909.1"/>
    <property type="molecule type" value="Genomic_DNA"/>
</dbReference>
<proteinExistence type="predicted"/>
<organism evidence="1 2">
    <name type="scientific">Dallia pectoralis</name>
    <name type="common">Alaska blackfish</name>
    <dbReference type="NCBI Taxonomy" id="75939"/>
    <lineage>
        <taxon>Eukaryota</taxon>
        <taxon>Metazoa</taxon>
        <taxon>Chordata</taxon>
        <taxon>Craniata</taxon>
        <taxon>Vertebrata</taxon>
        <taxon>Euteleostomi</taxon>
        <taxon>Actinopterygii</taxon>
        <taxon>Neopterygii</taxon>
        <taxon>Teleostei</taxon>
        <taxon>Protacanthopterygii</taxon>
        <taxon>Esociformes</taxon>
        <taxon>Umbridae</taxon>
        <taxon>Dallia</taxon>
    </lineage>
</organism>
<gene>
    <name evidence="1" type="ORF">DPEC_G00112100</name>
</gene>
<accession>A0ACC2GTC9</accession>
<reference evidence="1" key="1">
    <citation type="submission" date="2021-05" db="EMBL/GenBank/DDBJ databases">
        <authorList>
            <person name="Pan Q."/>
            <person name="Jouanno E."/>
            <person name="Zahm M."/>
            <person name="Klopp C."/>
            <person name="Cabau C."/>
            <person name="Louis A."/>
            <person name="Berthelot C."/>
            <person name="Parey E."/>
            <person name="Roest Crollius H."/>
            <person name="Montfort J."/>
            <person name="Robinson-Rechavi M."/>
            <person name="Bouchez O."/>
            <person name="Lampietro C."/>
            <person name="Lopez Roques C."/>
            <person name="Donnadieu C."/>
            <person name="Postlethwait J."/>
            <person name="Bobe J."/>
            <person name="Dillon D."/>
            <person name="Chandos A."/>
            <person name="von Hippel F."/>
            <person name="Guiguen Y."/>
        </authorList>
    </citation>
    <scope>NUCLEOTIDE SEQUENCE</scope>
    <source>
        <strain evidence="1">YG-Jan2019</strain>
    </source>
</reference>
<sequence>MTCCVLHHHIIDYEPNCLRRRPSVKVLEPHFHVETSALLLNIPPNKTLLRRHLATHFHLLVGSEAQHRKQWFLISSVI</sequence>
<evidence type="ECO:0000313" key="1">
    <source>
        <dbReference type="EMBL" id="KAJ8006909.1"/>
    </source>
</evidence>
<keyword evidence="2" id="KW-1185">Reference proteome</keyword>